<dbReference type="EMBL" id="BPLQ01009666">
    <property type="protein sequence ID" value="GIY45853.1"/>
    <property type="molecule type" value="Genomic_DNA"/>
</dbReference>
<dbReference type="AlphaFoldDB" id="A0AAV4TGY2"/>
<gene>
    <name evidence="1" type="ORF">CDAR_423451</name>
</gene>
<name>A0AAV4TGY2_9ARAC</name>
<accession>A0AAV4TGY2</accession>
<organism evidence="1 2">
    <name type="scientific">Caerostris darwini</name>
    <dbReference type="NCBI Taxonomy" id="1538125"/>
    <lineage>
        <taxon>Eukaryota</taxon>
        <taxon>Metazoa</taxon>
        <taxon>Ecdysozoa</taxon>
        <taxon>Arthropoda</taxon>
        <taxon>Chelicerata</taxon>
        <taxon>Arachnida</taxon>
        <taxon>Araneae</taxon>
        <taxon>Araneomorphae</taxon>
        <taxon>Entelegynae</taxon>
        <taxon>Araneoidea</taxon>
        <taxon>Araneidae</taxon>
        <taxon>Caerostris</taxon>
    </lineage>
</organism>
<proteinExistence type="predicted"/>
<dbReference type="Proteomes" id="UP001054837">
    <property type="component" value="Unassembled WGS sequence"/>
</dbReference>
<sequence>MRNSNFRHFSGVKELTYLKVTLLIIAHPSGSPSTEPEPNEPENALILIGEHSVPLRQPSSQFGIRRANVYIGDHFMVWGTATIWRSMQSMWPSRIFMAGHTMQIYLASEEAFRRKKWGCLDRFNPVRLLK</sequence>
<comment type="caution">
    <text evidence="1">The sequence shown here is derived from an EMBL/GenBank/DDBJ whole genome shotgun (WGS) entry which is preliminary data.</text>
</comment>
<evidence type="ECO:0000313" key="1">
    <source>
        <dbReference type="EMBL" id="GIY45853.1"/>
    </source>
</evidence>
<evidence type="ECO:0000313" key="2">
    <source>
        <dbReference type="Proteomes" id="UP001054837"/>
    </source>
</evidence>
<protein>
    <submittedName>
        <fullName evidence="1">Uncharacterized protein</fullName>
    </submittedName>
</protein>
<reference evidence="1 2" key="1">
    <citation type="submission" date="2021-06" db="EMBL/GenBank/DDBJ databases">
        <title>Caerostris darwini draft genome.</title>
        <authorList>
            <person name="Kono N."/>
            <person name="Arakawa K."/>
        </authorList>
    </citation>
    <scope>NUCLEOTIDE SEQUENCE [LARGE SCALE GENOMIC DNA]</scope>
</reference>
<keyword evidence="2" id="KW-1185">Reference proteome</keyword>